<evidence type="ECO:0000259" key="3">
    <source>
        <dbReference type="Pfam" id="PF00685"/>
    </source>
</evidence>
<gene>
    <name evidence="4" type="primary">WsciST1</name>
</gene>
<evidence type="ECO:0000256" key="1">
    <source>
        <dbReference type="ARBA" id="ARBA00005771"/>
    </source>
</evidence>
<accession>A0A3T0XDC1</accession>
<organism evidence="4">
    <name type="scientific">Watasenia scintillans</name>
    <name type="common">Japanese firefly squid</name>
    <name type="synonym">Abraliopsis scintillans</name>
    <dbReference type="NCBI Taxonomy" id="6625"/>
    <lineage>
        <taxon>Eukaryota</taxon>
        <taxon>Metazoa</taxon>
        <taxon>Spiralia</taxon>
        <taxon>Lophotrochozoa</taxon>
        <taxon>Mollusca</taxon>
        <taxon>Cephalopoda</taxon>
        <taxon>Coleoidea</taxon>
        <taxon>Decapodiformes</taxon>
        <taxon>Oegopsida</taxon>
        <taxon>Enoploteuthidae</taxon>
        <taxon>Watasenia</taxon>
    </lineage>
</organism>
<dbReference type="InterPro" id="IPR000863">
    <property type="entry name" value="Sulfotransferase_dom"/>
</dbReference>
<dbReference type="SUPFAM" id="SSF52540">
    <property type="entry name" value="P-loop containing nucleoside triphosphate hydrolases"/>
    <property type="match status" value="1"/>
</dbReference>
<dbReference type="Pfam" id="PF00685">
    <property type="entry name" value="Sulfotransfer_1"/>
    <property type="match status" value="1"/>
</dbReference>
<evidence type="ECO:0000256" key="2">
    <source>
        <dbReference type="ARBA" id="ARBA00022679"/>
    </source>
</evidence>
<sequence>MPEVFKKDPDGHELLSFDYNGFLVPPWENVGERLDKLPDMTLRNDDAILLSYMKSGCHWVWEISNMLRRGHCEYEPNLKDVVMLELSDQSEVDLQPSPRVLNSHMMFEHLPRDMLAKRTKMIFVMRNPRDIVVSSYHHIYQMKDFYKYDGNWNGYFDLYMKGQVNYGKWFDYMLEWEKFFKSHPDYPVLFIKYEDMKKDPIGKIGELAEFFGLEKNEAFFKEVAEKCSFNKMKQHKALDKELFRTPGATLYRKGVVGDWKNWFTVRQNELFEEEYSKFKKKTEMFNVFD</sequence>
<keyword evidence="2 4" id="KW-0808">Transferase</keyword>
<feature type="domain" description="Sulfotransferase" evidence="3">
    <location>
        <begin position="45"/>
        <end position="276"/>
    </location>
</feature>
<dbReference type="PANTHER" id="PTHR11783">
    <property type="entry name" value="SULFOTRANSFERASE SULT"/>
    <property type="match status" value="1"/>
</dbReference>
<reference evidence="4" key="1">
    <citation type="submission" date="2016-06" db="EMBL/GenBank/DDBJ databases">
        <title>Predicted enzymes responsible for bioluminescence in the firefly squid.</title>
        <authorList>
            <person name="Ishida Y."/>
            <person name="Asano Y."/>
        </authorList>
    </citation>
    <scope>NUCLEOTIDE SEQUENCE</scope>
</reference>
<comment type="similarity">
    <text evidence="1">Belongs to the sulfotransferase 1 family.</text>
</comment>
<proteinExistence type="evidence at transcript level"/>
<dbReference type="Gene3D" id="3.40.50.300">
    <property type="entry name" value="P-loop containing nucleotide triphosphate hydrolases"/>
    <property type="match status" value="1"/>
</dbReference>
<name>A0A3T0XDC1_WATSC</name>
<dbReference type="InterPro" id="IPR027417">
    <property type="entry name" value="P-loop_NTPase"/>
</dbReference>
<evidence type="ECO:0000313" key="4">
    <source>
        <dbReference type="EMBL" id="BBB86724.1"/>
    </source>
</evidence>
<dbReference type="EMBL" id="LC160299">
    <property type="protein sequence ID" value="BBB86724.1"/>
    <property type="molecule type" value="mRNA"/>
</dbReference>
<protein>
    <submittedName>
        <fullName evidence="4">Sulfotransferase</fullName>
    </submittedName>
</protein>
<dbReference type="GO" id="GO:0008146">
    <property type="term" value="F:sulfotransferase activity"/>
    <property type="evidence" value="ECO:0007669"/>
    <property type="project" value="InterPro"/>
</dbReference>
<dbReference type="AlphaFoldDB" id="A0A3T0XDC1"/>